<dbReference type="Pfam" id="PF01061">
    <property type="entry name" value="ABC2_membrane"/>
    <property type="match status" value="1"/>
</dbReference>
<evidence type="ECO:0000256" key="9">
    <source>
        <dbReference type="RuleBase" id="RU361157"/>
    </source>
</evidence>
<keyword evidence="8 9" id="KW-0472">Membrane</keyword>
<evidence type="ECO:0000256" key="4">
    <source>
        <dbReference type="ARBA" id="ARBA00022475"/>
    </source>
</evidence>
<keyword evidence="4 9" id="KW-1003">Cell membrane</keyword>
<dbReference type="GO" id="GO:0005886">
    <property type="term" value="C:plasma membrane"/>
    <property type="evidence" value="ECO:0007669"/>
    <property type="project" value="UniProtKB-SubCell"/>
</dbReference>
<evidence type="ECO:0000256" key="2">
    <source>
        <dbReference type="ARBA" id="ARBA00007783"/>
    </source>
</evidence>
<keyword evidence="6 9" id="KW-0812">Transmembrane</keyword>
<feature type="transmembrane region" description="Helical" evidence="9">
    <location>
        <begin position="230"/>
        <end position="249"/>
    </location>
</feature>
<evidence type="ECO:0000256" key="3">
    <source>
        <dbReference type="ARBA" id="ARBA00022448"/>
    </source>
</evidence>
<dbReference type="InterPro" id="IPR047817">
    <property type="entry name" value="ABC2_TM_bact-type"/>
</dbReference>
<keyword evidence="5" id="KW-0997">Cell inner membrane</keyword>
<keyword evidence="3 9" id="KW-0813">Transport</keyword>
<dbReference type="GO" id="GO:0140359">
    <property type="term" value="F:ABC-type transporter activity"/>
    <property type="evidence" value="ECO:0007669"/>
    <property type="project" value="InterPro"/>
</dbReference>
<feature type="transmembrane region" description="Helical" evidence="9">
    <location>
        <begin position="108"/>
        <end position="132"/>
    </location>
</feature>
<dbReference type="EMBL" id="CACRTL010000034">
    <property type="protein sequence ID" value="VYU34611.1"/>
    <property type="molecule type" value="Genomic_DNA"/>
</dbReference>
<feature type="transmembrane region" description="Helical" evidence="9">
    <location>
        <begin position="62"/>
        <end position="87"/>
    </location>
</feature>
<organism evidence="11">
    <name type="scientific">Thomasclavelia ramosa</name>
    <dbReference type="NCBI Taxonomy" id="1547"/>
    <lineage>
        <taxon>Bacteria</taxon>
        <taxon>Bacillati</taxon>
        <taxon>Bacillota</taxon>
        <taxon>Erysipelotrichia</taxon>
        <taxon>Erysipelotrichales</taxon>
        <taxon>Coprobacillaceae</taxon>
        <taxon>Thomasclavelia</taxon>
    </lineage>
</organism>
<feature type="transmembrane region" description="Helical" evidence="9">
    <location>
        <begin position="29"/>
        <end position="50"/>
    </location>
</feature>
<evidence type="ECO:0000256" key="6">
    <source>
        <dbReference type="ARBA" id="ARBA00022692"/>
    </source>
</evidence>
<dbReference type="GO" id="GO:0015920">
    <property type="term" value="P:lipopolysaccharide transport"/>
    <property type="evidence" value="ECO:0007669"/>
    <property type="project" value="TreeGrafter"/>
</dbReference>
<evidence type="ECO:0000256" key="8">
    <source>
        <dbReference type="ARBA" id="ARBA00023136"/>
    </source>
</evidence>
<name>A0A6N3E789_9FIRM</name>
<reference evidence="11" key="1">
    <citation type="submission" date="2019-11" db="EMBL/GenBank/DDBJ databases">
        <authorList>
            <person name="Feng L."/>
        </authorList>
    </citation>
    <scope>NUCLEOTIDE SEQUENCE</scope>
    <source>
        <strain evidence="11">CramosumLFYP8</strain>
    </source>
</reference>
<keyword evidence="7 9" id="KW-1133">Transmembrane helix</keyword>
<comment type="similarity">
    <text evidence="2 9">Belongs to the ABC-2 integral membrane protein family.</text>
</comment>
<gene>
    <name evidence="11" type="primary">tagG_1</name>
    <name evidence="11" type="ORF">CRLFYP8_00404</name>
</gene>
<evidence type="ECO:0000256" key="5">
    <source>
        <dbReference type="ARBA" id="ARBA00022519"/>
    </source>
</evidence>
<dbReference type="AlphaFoldDB" id="A0A6N3E789"/>
<dbReference type="InterPro" id="IPR013525">
    <property type="entry name" value="ABC2_TM"/>
</dbReference>
<feature type="domain" description="ABC transmembrane type-2" evidence="10">
    <location>
        <begin position="31"/>
        <end position="252"/>
    </location>
</feature>
<dbReference type="PROSITE" id="PS51012">
    <property type="entry name" value="ABC_TM2"/>
    <property type="match status" value="1"/>
</dbReference>
<accession>A0A6N3E789</accession>
<sequence>MKLIENLYQYRELLKSNIKKEIRGKYKGSVLGVLWSFLNPLLMVMVYFLVFPFLFRNTVDNYLIYLVIGVIPWNFFTTTMNQGIMAIRVNEGIIKKVYFPREILPISVATSGLVNFFISSIIMLLFCIFGGVGISWHLILFPVFALIQYFITMGLILGLSAINVYIKDTEYIVQFFINMLFYGTPILYDLSTFKDFPSILMKIINLNPFKHLMVIYRDIFMYHNVPNLGATVYIVIFAAICFFGGLAIFRKLEKGFAEEV</sequence>
<feature type="transmembrane region" description="Helical" evidence="9">
    <location>
        <begin position="138"/>
        <end position="159"/>
    </location>
</feature>
<comment type="subcellular location">
    <subcellularLocation>
        <location evidence="1">Cell inner membrane</location>
        <topology evidence="1">Multi-pass membrane protein</topology>
    </subcellularLocation>
    <subcellularLocation>
        <location evidence="9">Cell membrane</location>
        <topology evidence="9">Multi-pass membrane protein</topology>
    </subcellularLocation>
</comment>
<feature type="transmembrane region" description="Helical" evidence="9">
    <location>
        <begin position="171"/>
        <end position="188"/>
    </location>
</feature>
<protein>
    <recommendedName>
        <fullName evidence="9">Transport permease protein</fullName>
    </recommendedName>
</protein>
<proteinExistence type="inferred from homology"/>
<dbReference type="PANTHER" id="PTHR30413">
    <property type="entry name" value="INNER MEMBRANE TRANSPORT PERMEASE"/>
    <property type="match status" value="1"/>
</dbReference>
<dbReference type="RefSeq" id="WP_118248904.1">
    <property type="nucleotide sequence ID" value="NZ_CACRTL010000034.1"/>
</dbReference>
<dbReference type="PANTHER" id="PTHR30413:SF8">
    <property type="entry name" value="TRANSPORT PERMEASE PROTEIN"/>
    <property type="match status" value="1"/>
</dbReference>
<evidence type="ECO:0000259" key="10">
    <source>
        <dbReference type="PROSITE" id="PS51012"/>
    </source>
</evidence>
<evidence type="ECO:0000256" key="1">
    <source>
        <dbReference type="ARBA" id="ARBA00004429"/>
    </source>
</evidence>
<evidence type="ECO:0000313" key="11">
    <source>
        <dbReference type="EMBL" id="VYU34611.1"/>
    </source>
</evidence>
<evidence type="ECO:0000256" key="7">
    <source>
        <dbReference type="ARBA" id="ARBA00022989"/>
    </source>
</evidence>